<comment type="caution">
    <text evidence="1">The sequence shown here is derived from an EMBL/GenBank/DDBJ whole genome shotgun (WGS) entry which is preliminary data.</text>
</comment>
<dbReference type="AlphaFoldDB" id="A0A392UN71"/>
<keyword evidence="2" id="KW-1185">Reference proteome</keyword>
<organism evidence="1 2">
    <name type="scientific">Trifolium medium</name>
    <dbReference type="NCBI Taxonomy" id="97028"/>
    <lineage>
        <taxon>Eukaryota</taxon>
        <taxon>Viridiplantae</taxon>
        <taxon>Streptophyta</taxon>
        <taxon>Embryophyta</taxon>
        <taxon>Tracheophyta</taxon>
        <taxon>Spermatophyta</taxon>
        <taxon>Magnoliopsida</taxon>
        <taxon>eudicotyledons</taxon>
        <taxon>Gunneridae</taxon>
        <taxon>Pentapetalae</taxon>
        <taxon>rosids</taxon>
        <taxon>fabids</taxon>
        <taxon>Fabales</taxon>
        <taxon>Fabaceae</taxon>
        <taxon>Papilionoideae</taxon>
        <taxon>50 kb inversion clade</taxon>
        <taxon>NPAAA clade</taxon>
        <taxon>Hologalegina</taxon>
        <taxon>IRL clade</taxon>
        <taxon>Trifolieae</taxon>
        <taxon>Trifolium</taxon>
    </lineage>
</organism>
<dbReference type="Proteomes" id="UP000265520">
    <property type="component" value="Unassembled WGS sequence"/>
</dbReference>
<protein>
    <submittedName>
        <fullName evidence="1">Uncharacterized protein</fullName>
    </submittedName>
</protein>
<proteinExistence type="predicted"/>
<reference evidence="1 2" key="1">
    <citation type="journal article" date="2018" name="Front. Plant Sci.">
        <title>Red Clover (Trifolium pratense) and Zigzag Clover (T. medium) - A Picture of Genomic Similarities and Differences.</title>
        <authorList>
            <person name="Dluhosova J."/>
            <person name="Istvanek J."/>
            <person name="Nedelnik J."/>
            <person name="Repkova J."/>
        </authorList>
    </citation>
    <scope>NUCLEOTIDE SEQUENCE [LARGE SCALE GENOMIC DNA]</scope>
    <source>
        <strain evidence="2">cv. 10/8</strain>
        <tissue evidence="1">Leaf</tissue>
    </source>
</reference>
<name>A0A392UN71_9FABA</name>
<evidence type="ECO:0000313" key="2">
    <source>
        <dbReference type="Proteomes" id="UP000265520"/>
    </source>
</evidence>
<accession>A0A392UN71</accession>
<evidence type="ECO:0000313" key="1">
    <source>
        <dbReference type="EMBL" id="MCI73886.1"/>
    </source>
</evidence>
<dbReference type="EMBL" id="LXQA010848609">
    <property type="protein sequence ID" value="MCI73886.1"/>
    <property type="molecule type" value="Genomic_DNA"/>
</dbReference>
<sequence length="68" mass="7912">MYNSNSKKVVICRDVIVDEKSHWKWSSEASKQVTMQLEDGMNDAEITYQPVVDQHQDTNHEEDMHTSS</sequence>
<feature type="non-terminal residue" evidence="1">
    <location>
        <position position="68"/>
    </location>
</feature>